<dbReference type="EMBL" id="MN740824">
    <property type="protein sequence ID" value="QHU13726.1"/>
    <property type="molecule type" value="Genomic_DNA"/>
</dbReference>
<evidence type="ECO:0000259" key="1">
    <source>
        <dbReference type="PROSITE" id="PS51688"/>
    </source>
</evidence>
<protein>
    <recommendedName>
        <fullName evidence="1">Peptidase S74 domain-containing protein</fullName>
    </recommendedName>
</protein>
<dbReference type="Pfam" id="PF13884">
    <property type="entry name" value="Peptidase_S74"/>
    <property type="match status" value="1"/>
</dbReference>
<name>A0A6C0K9F3_9ZZZZ</name>
<reference evidence="2" key="1">
    <citation type="journal article" date="2020" name="Nature">
        <title>Giant virus diversity and host interactions through global metagenomics.</title>
        <authorList>
            <person name="Schulz F."/>
            <person name="Roux S."/>
            <person name="Paez-Espino D."/>
            <person name="Jungbluth S."/>
            <person name="Walsh D.A."/>
            <person name="Denef V.J."/>
            <person name="McMahon K.D."/>
            <person name="Konstantinidis K.T."/>
            <person name="Eloe-Fadrosh E.A."/>
            <person name="Kyrpides N.C."/>
            <person name="Woyke T."/>
        </authorList>
    </citation>
    <scope>NUCLEOTIDE SEQUENCE</scope>
    <source>
        <strain evidence="2">GVMAG-S-1101178-73</strain>
    </source>
</reference>
<feature type="domain" description="Peptidase S74" evidence="1">
    <location>
        <begin position="2049"/>
        <end position="2160"/>
    </location>
</feature>
<evidence type="ECO:0000313" key="2">
    <source>
        <dbReference type="EMBL" id="QHU13726.1"/>
    </source>
</evidence>
<dbReference type="PROSITE" id="PS51688">
    <property type="entry name" value="ICA"/>
    <property type="match status" value="1"/>
</dbReference>
<sequence>MADFIVQDTEPIIKVDSLGIGLGTIQDIQRLSLDDSEYLVVGDGMGTANNNSNQQDTKWNMYVNHDGVAINTSRFITSNYRQPNASLYVNRNIQCDGIINAHGIQFSNISISGEIGSNALIDLIQSVNVLSQSQPFKTGVATYFNNLYDMKYLVNNIYTPNYLTLGGLVDTNYNQHPLNINSTPNNDFNNIHIALRNDTYNTSTEELSKLSIGIIGGSNISPAVIATTKGMPLEFHINKSADEINALYNREAIPTYLNDAQFAAMTIDNNGNVCIGKNLAASITYYKNVLFNGVSSNLAYTKQTRLDVKGAARFDDVIIYDNFANDYKHIDEVYIRADGVGSIRPSQITAGIFNGNSYTFNNIDVLETVDSKYVNVSTELTAESITANNITISQNATFRGTTNFVNTTALTMNRLEIANDLIIGGIRVNPINISDETLGYTTITSNINTADGVNKYFFTYVHSNIANLDANRNISFPNKLSVGANTGEGFGGVVNVFKTRSSNNNFEVILQEKVNDDKFIANIGHLSYLDFYDNSLLINTNAVEGKHHNMYFYPSFDISKLENNVFRPNLLNTPPMLSITNTGLGVNTKLPHEGIHLDINGKIAATDYMLYKDDVITKMSGFVYNGAKNYFNIYNDNTYKYCINYDNIGAYSTKMRGLNVKQGINSDAYYQNDKIIETLQVTNNPSSFYTNKKISLGWSGEDVHLPLQIRNMNIEDYNHSIIRIFRGVRGGGLHNNADFSGLDICEYDRDLRADRDLEKWFIYKNHKYNDIDSRDVARIGPLQIGYTDKTIEPTSFGMSMYYNTLNSNYHIDFNNPNVSYDFLKEDKNVAVSIYGDLDVYGNINIVDNGDSSNNYNFRLKRLEGLTELTKYIDVVSVSNILYKNILDYNDIEYSGKNIVFKPTKSIVVDSIVNTDIPFVVKQNNDGLSVAKFITYTSNVLTDNSGGSGDGINHNHDYSAIELGIYKFNDFNASYDKDHYNIKNMVQILVSNNNNINTDNTNLTFSYYKNDSNNDFYHPFVEFNNSFSKTYMHLGQGESGYNSNISLHIDDDNKYGLQLTNSYNPVKINMVNIAGDRNKYSTISTGGANNNYRFTIDAAVVAANTEPVDSELLNILTIDPYTTGINLRDGVRYGFNETEPQQTMSINSEYDEQTMLINARYTKDYIYSKVSVNTSNLVLTKPIGTGAAADYWDNSTKTYSTTYNNSISPVFVPTYDIFGSNLESDGGITNAVVYKTLTASKNITYLSIHSNIDLTYKFNETNANIINTDYKATDIIIDTTPTYRIDFNKENLPENDRQLFSITPLLSDTCNVIIGLDEMRLVNNQTSNIFNITLNNNIISKNYYFSCIFNNIYNVPSHLLGITTSNTVFTSNYRMVVDTTRGVSSNIISVNNEIYSYLPNVNNATKNISKVFVNKNVIKLGDFNSLSNVFVDATTSNIVCYNYTSGTSTAYSYKGRFAIHRTNTLSINSSNILPNTLSNSNYILNYTSNIRYADSGVYNNISNIINITTSNEIVDGVYDTELIYASSNIHINDEFSLYGAGLSNSIIIDEYFRHYTHNSNINIQLTNFNKTNLKPHIILGNSVKDDYTDRNSLINEIYSYDGNLLINYSDNQFIHPQLLIDKVGNIQFYGDVKTSNDLYISGNIFNVSGKNVIEDLDRKISSLGTNNCNLLLESFQMLNTDIQLKDISLSNYVFATNNRLVASGAANDQNASNYTLNTSNMLVSHIAANDQNASNYTLNTSNMLVSHIAANNQNASNYTLNTSNMLVSHIAANNQNASNYTLNTSNMLVSHIAANNQNASNYTLSTSNMLVSHIAANNQNASNYTLNTSNIISRRITNLTTDMINENAEGAKKFIINNAYDNNLSVYGNLTVSSNLIVLGASTTLETEVYTTERLEITNANNTTRALVIKQNDTINDIIQASNRDGQVFALGNNGDVRISGEYIRRGRDVVMDTSNYVRTTSNIFSKNLFDNIATINDSLRISDRHNSNYILSSSNNLAFSINSIKSAWVITTSNVYSMTNVSIGTASNIDTLTVDGAIICSKGITTSFSDNRLKNYTSNIANPIDLINRLNGFHFVPNDLAMNYGFTKTPDIGLSAQEVQSILPEIVRLAPFDMKRDTYNNIVSKSGDDFLTICYEKMAPLFVEAIKALKKELNELRLEVAELRAASDRRG</sequence>
<organism evidence="2">
    <name type="scientific">viral metagenome</name>
    <dbReference type="NCBI Taxonomy" id="1070528"/>
    <lineage>
        <taxon>unclassified sequences</taxon>
        <taxon>metagenomes</taxon>
        <taxon>organismal metagenomes</taxon>
    </lineage>
</organism>
<proteinExistence type="predicted"/>
<dbReference type="InterPro" id="IPR030392">
    <property type="entry name" value="S74_ICA"/>
</dbReference>
<accession>A0A6C0K9F3</accession>